<feature type="domain" description="N-acetyltransferase" evidence="1">
    <location>
        <begin position="19"/>
        <end position="179"/>
    </location>
</feature>
<dbReference type="CDD" id="cd04301">
    <property type="entry name" value="NAT_SF"/>
    <property type="match status" value="1"/>
</dbReference>
<dbReference type="EMBL" id="BMNK01000018">
    <property type="protein sequence ID" value="GGP15339.1"/>
    <property type="molecule type" value="Genomic_DNA"/>
</dbReference>
<dbReference type="GO" id="GO:1990189">
    <property type="term" value="F:protein N-terminal-serine acetyltransferase activity"/>
    <property type="evidence" value="ECO:0007669"/>
    <property type="project" value="TreeGrafter"/>
</dbReference>
<dbReference type="PANTHER" id="PTHR43441:SF11">
    <property type="entry name" value="RIBOSOMAL-PROTEIN-SERINE ACETYLTRANSFERASE"/>
    <property type="match status" value="1"/>
</dbReference>
<dbReference type="Gene3D" id="3.40.630.30">
    <property type="match status" value="1"/>
</dbReference>
<dbReference type="Proteomes" id="UP000660745">
    <property type="component" value="Unassembled WGS sequence"/>
</dbReference>
<proteinExistence type="predicted"/>
<dbReference type="GO" id="GO:0008999">
    <property type="term" value="F:protein-N-terminal-alanine acetyltransferase activity"/>
    <property type="evidence" value="ECO:0007669"/>
    <property type="project" value="TreeGrafter"/>
</dbReference>
<accession>A0A918E8P4</accession>
<protein>
    <submittedName>
        <fullName evidence="2">N-acetyltransferase</fullName>
    </submittedName>
</protein>
<comment type="caution">
    <text evidence="2">The sequence shown here is derived from an EMBL/GenBank/DDBJ whole genome shotgun (WGS) entry which is preliminary data.</text>
</comment>
<gene>
    <name evidence="2" type="ORF">GCM10012278_74690</name>
</gene>
<dbReference type="Pfam" id="PF13302">
    <property type="entry name" value="Acetyltransf_3"/>
    <property type="match status" value="1"/>
</dbReference>
<dbReference type="GO" id="GO:0005737">
    <property type="term" value="C:cytoplasm"/>
    <property type="evidence" value="ECO:0007669"/>
    <property type="project" value="TreeGrafter"/>
</dbReference>
<name>A0A918E8P4_9ACTN</name>
<dbReference type="InterPro" id="IPR000182">
    <property type="entry name" value="GNAT_dom"/>
</dbReference>
<dbReference type="InterPro" id="IPR016181">
    <property type="entry name" value="Acyl_CoA_acyltransferase"/>
</dbReference>
<reference evidence="2" key="1">
    <citation type="journal article" date="2014" name="Int. J. Syst. Evol. Microbiol.">
        <title>Complete genome sequence of Corynebacterium casei LMG S-19264T (=DSM 44701T), isolated from a smear-ripened cheese.</title>
        <authorList>
            <consortium name="US DOE Joint Genome Institute (JGI-PGF)"/>
            <person name="Walter F."/>
            <person name="Albersmeier A."/>
            <person name="Kalinowski J."/>
            <person name="Ruckert C."/>
        </authorList>
    </citation>
    <scope>NUCLEOTIDE SEQUENCE</scope>
    <source>
        <strain evidence="2">CGMCC 4.7430</strain>
    </source>
</reference>
<dbReference type="PANTHER" id="PTHR43441">
    <property type="entry name" value="RIBOSOMAL-PROTEIN-SERINE ACETYLTRANSFERASE"/>
    <property type="match status" value="1"/>
</dbReference>
<keyword evidence="3" id="KW-1185">Reference proteome</keyword>
<dbReference type="InterPro" id="IPR051908">
    <property type="entry name" value="Ribosomal_N-acetyltransferase"/>
</dbReference>
<reference evidence="2" key="2">
    <citation type="submission" date="2020-09" db="EMBL/GenBank/DDBJ databases">
        <authorList>
            <person name="Sun Q."/>
            <person name="Zhou Y."/>
        </authorList>
    </citation>
    <scope>NUCLEOTIDE SEQUENCE</scope>
    <source>
        <strain evidence="2">CGMCC 4.7430</strain>
    </source>
</reference>
<dbReference type="SUPFAM" id="SSF55729">
    <property type="entry name" value="Acyl-CoA N-acyltransferases (Nat)"/>
    <property type="match status" value="1"/>
</dbReference>
<organism evidence="2 3">
    <name type="scientific">Nonomuraea glycinis</name>
    <dbReference type="NCBI Taxonomy" id="2047744"/>
    <lineage>
        <taxon>Bacteria</taxon>
        <taxon>Bacillati</taxon>
        <taxon>Actinomycetota</taxon>
        <taxon>Actinomycetes</taxon>
        <taxon>Streptosporangiales</taxon>
        <taxon>Streptosporangiaceae</taxon>
        <taxon>Nonomuraea</taxon>
    </lineage>
</organism>
<evidence type="ECO:0000259" key="1">
    <source>
        <dbReference type="PROSITE" id="PS51186"/>
    </source>
</evidence>
<sequence length="190" mass="21061">MISRYLLRMRQVVCTGTRLWLREVTEADVAALHAVYGDPQATQYMPFSPRTLQQVAALVEEGVRSAAAEPRLLYVLAVLDVESQEVIGVARLHIDAERPHSAEIGLGLRPDRWGRGMGTDLVRLLLAFGFKQLGLHRVWGARSPANLPAQLAMLTAGMVEEGRLRHHVSTPAGWRDSVIHAALDGEWAER</sequence>
<evidence type="ECO:0000313" key="2">
    <source>
        <dbReference type="EMBL" id="GGP15339.1"/>
    </source>
</evidence>
<dbReference type="PROSITE" id="PS51186">
    <property type="entry name" value="GNAT"/>
    <property type="match status" value="1"/>
</dbReference>
<evidence type="ECO:0000313" key="3">
    <source>
        <dbReference type="Proteomes" id="UP000660745"/>
    </source>
</evidence>
<dbReference type="AlphaFoldDB" id="A0A918E8P4"/>